<dbReference type="Proteomes" id="UP001066276">
    <property type="component" value="Chromosome 7"/>
</dbReference>
<evidence type="ECO:0000313" key="2">
    <source>
        <dbReference type="Proteomes" id="UP001066276"/>
    </source>
</evidence>
<feature type="non-terminal residue" evidence="1">
    <location>
        <position position="137"/>
    </location>
</feature>
<organism evidence="1 2">
    <name type="scientific">Pleurodeles waltl</name>
    <name type="common">Iberian ribbed newt</name>
    <dbReference type="NCBI Taxonomy" id="8319"/>
    <lineage>
        <taxon>Eukaryota</taxon>
        <taxon>Metazoa</taxon>
        <taxon>Chordata</taxon>
        <taxon>Craniata</taxon>
        <taxon>Vertebrata</taxon>
        <taxon>Euteleostomi</taxon>
        <taxon>Amphibia</taxon>
        <taxon>Batrachia</taxon>
        <taxon>Caudata</taxon>
        <taxon>Salamandroidea</taxon>
        <taxon>Salamandridae</taxon>
        <taxon>Pleurodelinae</taxon>
        <taxon>Pleurodeles</taxon>
    </lineage>
</organism>
<keyword evidence="2" id="KW-1185">Reference proteome</keyword>
<feature type="non-terminal residue" evidence="1">
    <location>
        <position position="1"/>
    </location>
</feature>
<dbReference type="AlphaFoldDB" id="A0AAV7PVB4"/>
<proteinExistence type="predicted"/>
<dbReference type="EMBL" id="JANPWB010000011">
    <property type="protein sequence ID" value="KAJ1131227.1"/>
    <property type="molecule type" value="Genomic_DNA"/>
</dbReference>
<accession>A0AAV7PVB4</accession>
<gene>
    <name evidence="1" type="ORF">NDU88_009566</name>
</gene>
<evidence type="ECO:0000313" key="1">
    <source>
        <dbReference type="EMBL" id="KAJ1131227.1"/>
    </source>
</evidence>
<comment type="caution">
    <text evidence="1">The sequence shown here is derived from an EMBL/GenBank/DDBJ whole genome shotgun (WGS) entry which is preliminary data.</text>
</comment>
<protein>
    <submittedName>
        <fullName evidence="1">Uncharacterized protein</fullName>
    </submittedName>
</protein>
<sequence>NVHQKLADLAEKYCIEIEKTKHLKRSSRLDFETKDFEHMRSAGMKAHLKELLQSAQTWGALDKWEGRWVKKRDKRKRDSVELTANVRQDKDPVKILPMREIPGGNFIHVPWSRSDILSFRNDYPRLREKPVEWYQQT</sequence>
<name>A0AAV7PVB4_PLEWA</name>
<reference evidence="1" key="1">
    <citation type="journal article" date="2022" name="bioRxiv">
        <title>Sequencing and chromosome-scale assembly of the giantPleurodeles waltlgenome.</title>
        <authorList>
            <person name="Brown T."/>
            <person name="Elewa A."/>
            <person name="Iarovenko S."/>
            <person name="Subramanian E."/>
            <person name="Araus A.J."/>
            <person name="Petzold A."/>
            <person name="Susuki M."/>
            <person name="Suzuki K.-i.T."/>
            <person name="Hayashi T."/>
            <person name="Toyoda A."/>
            <person name="Oliveira C."/>
            <person name="Osipova E."/>
            <person name="Leigh N.D."/>
            <person name="Simon A."/>
            <person name="Yun M.H."/>
        </authorList>
    </citation>
    <scope>NUCLEOTIDE SEQUENCE</scope>
    <source>
        <strain evidence="1">20211129_DDA</strain>
        <tissue evidence="1">Liver</tissue>
    </source>
</reference>